<dbReference type="PROSITE" id="PS00455">
    <property type="entry name" value="AMP_BINDING"/>
    <property type="match status" value="1"/>
</dbReference>
<dbReference type="PANTHER" id="PTHR44845">
    <property type="entry name" value="CARRIER DOMAIN-CONTAINING PROTEIN"/>
    <property type="match status" value="1"/>
</dbReference>
<protein>
    <submittedName>
        <fullName evidence="6">Beta-alanyl-bioamine nonribosomal peptide synthetase ebony</fullName>
    </submittedName>
</protein>
<dbReference type="SUPFAM" id="SSF56801">
    <property type="entry name" value="Acetyl-CoA synthetase-like"/>
    <property type="match status" value="1"/>
</dbReference>
<keyword evidence="2" id="KW-0597">Phosphoprotein</keyword>
<dbReference type="InterPro" id="IPR036736">
    <property type="entry name" value="ACP-like_sf"/>
</dbReference>
<dbReference type="SUPFAM" id="SSF47336">
    <property type="entry name" value="ACP-like"/>
    <property type="match status" value="1"/>
</dbReference>
<dbReference type="Gene3D" id="3.30.300.30">
    <property type="match status" value="1"/>
</dbReference>
<feature type="domain" description="AMP-dependent synthetase/ligase" evidence="3">
    <location>
        <begin position="32"/>
        <end position="379"/>
    </location>
</feature>
<dbReference type="Proteomes" id="UP001652625">
    <property type="component" value="Chromosome 08"/>
</dbReference>
<sequence>MDSGITYGRTTSYIKENDFFSYYNRIEDSSEKTLINPNQEVVTYRTLHLMVQNISQNFHKLFNVKPNEIVALLIPNGCNRIAAILALSKLGIPFCPLEEPLTEKMLFCMSQIKANILITENNLDNEFHANLKDLTIVNIKTLLVPVEVLTNNYTCSIMKSSLFCVLFTSGSTGNPKAVKITHENMIQTVEWFRSDFDYELNEMMCSKTNFIFIDYFTETLSAMCMKESCLFLRPDQVKNSKLFLDFLSKYKVTRLYTSVSLLRSSLLLLNNGYNSELYLREIWSSGEDLHHSLVVDFFKCLPHVKLWNVYGSSETCGNIMYSKMDPSNIVNASKETFIGEIVLPDAVVYLVDSSGNLINNLFEIGELWVAGSVVSPGYLAEGVENVKYFEKNPFYYGADEKFQTVYKTGDFAVRRENGIYKVGRNKDFFKIRGNKVNISEIEKTIQSFYPSYMVAVVAQVVNEITEIYCFISPPTTSSKCVLKELSSKMAPFMIPRILFIDTMPKTDGSDKIDRQKLISLIPSNRNNVLSIEEISLKPIKSQFKYITAMALNTDTSTIDLDCSFFELGGDSVSVWVYIENLKKIGFDVTFENVSAARSINEIIDKLTTRGNNNEQPIKDQEIKVYNFSEASNDVLDVLYEQHAKAFFEEDVLTKYLMDPNFEIKFRCFMKKIITNNPCHSFYAMLCEKPVGVVLCHSLSTPIDLSFSPAIDEMISLYEKMLNKIYPLSKFKVLDFTTLHANLDLPRDIACQVIVELSKRVIEFAIEQKFDVVSTLNNNDATFKMDTSLLGFKHVANLDLGKICIDGEYPFKSGKDIKSRICIKYLSESARSYFNDELKYEK</sequence>
<evidence type="ECO:0000259" key="4">
    <source>
        <dbReference type="Pfam" id="PF00550"/>
    </source>
</evidence>
<evidence type="ECO:0000313" key="6">
    <source>
        <dbReference type="RefSeq" id="XP_065659525.1"/>
    </source>
</evidence>
<dbReference type="InterPro" id="IPR009081">
    <property type="entry name" value="PP-bd_ACP"/>
</dbReference>
<dbReference type="RefSeq" id="XP_065659525.1">
    <property type="nucleotide sequence ID" value="XM_065803453.1"/>
</dbReference>
<evidence type="ECO:0000256" key="2">
    <source>
        <dbReference type="ARBA" id="ARBA00022553"/>
    </source>
</evidence>
<dbReference type="InterPro" id="IPR000873">
    <property type="entry name" value="AMP-dep_synth/lig_dom"/>
</dbReference>
<dbReference type="InterPro" id="IPR020845">
    <property type="entry name" value="AMP-binding_CS"/>
</dbReference>
<dbReference type="PANTHER" id="PTHR44845:SF6">
    <property type="entry name" value="BETA-ALANINE-ACTIVATING ENZYME"/>
    <property type="match status" value="1"/>
</dbReference>
<dbReference type="Pfam" id="PF00501">
    <property type="entry name" value="AMP-binding"/>
    <property type="match status" value="1"/>
</dbReference>
<dbReference type="Pfam" id="PF00550">
    <property type="entry name" value="PP-binding"/>
    <property type="match status" value="1"/>
</dbReference>
<dbReference type="GeneID" id="124817436"/>
<dbReference type="InterPro" id="IPR042099">
    <property type="entry name" value="ANL_N_sf"/>
</dbReference>
<dbReference type="Gene3D" id="3.40.50.12780">
    <property type="entry name" value="N-terminal domain of ligase-like"/>
    <property type="match status" value="1"/>
</dbReference>
<name>A0ABM4CCY9_HYDVU</name>
<reference evidence="6" key="1">
    <citation type="submission" date="2025-08" db="UniProtKB">
        <authorList>
            <consortium name="RefSeq"/>
        </authorList>
    </citation>
    <scope>IDENTIFICATION</scope>
</reference>
<keyword evidence="1" id="KW-0596">Phosphopantetheine</keyword>
<evidence type="ECO:0000256" key="1">
    <source>
        <dbReference type="ARBA" id="ARBA00022450"/>
    </source>
</evidence>
<evidence type="ECO:0000313" key="5">
    <source>
        <dbReference type="Proteomes" id="UP001652625"/>
    </source>
</evidence>
<feature type="domain" description="Carrier" evidence="4">
    <location>
        <begin position="550"/>
        <end position="604"/>
    </location>
</feature>
<dbReference type="Gene3D" id="1.10.1200.10">
    <property type="entry name" value="ACP-like"/>
    <property type="match status" value="1"/>
</dbReference>
<dbReference type="InterPro" id="IPR045851">
    <property type="entry name" value="AMP-bd_C_sf"/>
</dbReference>
<keyword evidence="5" id="KW-1185">Reference proteome</keyword>
<gene>
    <name evidence="6" type="primary">LOC124817436</name>
</gene>
<accession>A0ABM4CCY9</accession>
<evidence type="ECO:0000259" key="3">
    <source>
        <dbReference type="Pfam" id="PF00501"/>
    </source>
</evidence>
<proteinExistence type="predicted"/>
<organism evidence="5 6">
    <name type="scientific">Hydra vulgaris</name>
    <name type="common">Hydra</name>
    <name type="synonym">Hydra attenuata</name>
    <dbReference type="NCBI Taxonomy" id="6087"/>
    <lineage>
        <taxon>Eukaryota</taxon>
        <taxon>Metazoa</taxon>
        <taxon>Cnidaria</taxon>
        <taxon>Hydrozoa</taxon>
        <taxon>Hydroidolina</taxon>
        <taxon>Anthoathecata</taxon>
        <taxon>Aplanulata</taxon>
        <taxon>Hydridae</taxon>
        <taxon>Hydra</taxon>
    </lineage>
</organism>